<name>A0A0H5RDI6_9EUKA</name>
<evidence type="ECO:0000313" key="2">
    <source>
        <dbReference type="EMBL" id="CRZ11657.1"/>
    </source>
</evidence>
<protein>
    <recommendedName>
        <fullName evidence="1">Chromo domain-containing protein</fullName>
    </recommendedName>
</protein>
<feature type="non-terminal residue" evidence="2">
    <location>
        <position position="1"/>
    </location>
</feature>
<dbReference type="InterPro" id="IPR016197">
    <property type="entry name" value="Chromo-like_dom_sf"/>
</dbReference>
<dbReference type="PROSITE" id="PS50013">
    <property type="entry name" value="CHROMO_2"/>
    <property type="match status" value="1"/>
</dbReference>
<accession>A0A0H5RDI6</accession>
<dbReference type="SUPFAM" id="SSF54160">
    <property type="entry name" value="Chromo domain-like"/>
    <property type="match status" value="1"/>
</dbReference>
<dbReference type="Gene3D" id="2.40.50.40">
    <property type="match status" value="1"/>
</dbReference>
<dbReference type="Pfam" id="PF00385">
    <property type="entry name" value="Chromo"/>
    <property type="match status" value="1"/>
</dbReference>
<organism evidence="2">
    <name type="scientific">Spongospora subterranea</name>
    <dbReference type="NCBI Taxonomy" id="70186"/>
    <lineage>
        <taxon>Eukaryota</taxon>
        <taxon>Sar</taxon>
        <taxon>Rhizaria</taxon>
        <taxon>Endomyxa</taxon>
        <taxon>Phytomyxea</taxon>
        <taxon>Plasmodiophorida</taxon>
        <taxon>Plasmodiophoridae</taxon>
        <taxon>Spongospora</taxon>
    </lineage>
</organism>
<dbReference type="InterPro" id="IPR000953">
    <property type="entry name" value="Chromo/chromo_shadow_dom"/>
</dbReference>
<dbReference type="EMBL" id="HACM01011215">
    <property type="protein sequence ID" value="CRZ11657.1"/>
    <property type="molecule type" value="Transcribed_RNA"/>
</dbReference>
<dbReference type="SMART" id="SM00298">
    <property type="entry name" value="CHROMO"/>
    <property type="match status" value="1"/>
</dbReference>
<evidence type="ECO:0000259" key="1">
    <source>
        <dbReference type="PROSITE" id="PS50013"/>
    </source>
</evidence>
<dbReference type="AlphaFoldDB" id="A0A0H5RDI6"/>
<sequence>FCNLRVASVHASSPFAVMFCRAANPFDAQPPAVDAIPPTYGDVRARLHWAQEVVFPAVKDAHSSHAAAAIAQYAKRHRILAGDPFPVNSYVMLQDPKRSSKADPFYLGPFKVIRRTKGGSYILLGSNGDALPRAAAPSQLKMVQLNPPLDPDTYLVDKILSHKGPPAARKYLVRWRGYDSSHDSWEPQDNFVDTACVVDYWRNIKSGRN</sequence>
<dbReference type="InterPro" id="IPR023780">
    <property type="entry name" value="Chromo_domain"/>
</dbReference>
<proteinExistence type="predicted"/>
<reference evidence="2" key="1">
    <citation type="submission" date="2015-04" db="EMBL/GenBank/DDBJ databases">
        <title>The genome sequence of the plant pathogenic Rhizarian Plasmodiophora brassicae reveals insights in its biotrophic life cycle and the origin of chitin synthesis.</title>
        <authorList>
            <person name="Schwelm A."/>
            <person name="Fogelqvist J."/>
            <person name="Knaust A."/>
            <person name="Julke S."/>
            <person name="Lilja T."/>
            <person name="Dhandapani V."/>
            <person name="Bonilla-Rosso G."/>
            <person name="Karlsson M."/>
            <person name="Shevchenko A."/>
            <person name="Choi S.R."/>
            <person name="Kim H.G."/>
            <person name="Park J.Y."/>
            <person name="Lim Y.P."/>
            <person name="Ludwig-Muller J."/>
            <person name="Dixelius C."/>
        </authorList>
    </citation>
    <scope>NUCLEOTIDE SEQUENCE</scope>
    <source>
        <tissue evidence="2">Potato root galls</tissue>
    </source>
</reference>
<feature type="domain" description="Chromo" evidence="1">
    <location>
        <begin position="154"/>
        <end position="209"/>
    </location>
</feature>